<dbReference type="EMBL" id="JASBWR010000028">
    <property type="protein sequence ID" value="KAJ9106728.1"/>
    <property type="molecule type" value="Genomic_DNA"/>
</dbReference>
<protein>
    <submittedName>
        <fullName evidence="1">Uncharacterized protein</fullName>
    </submittedName>
</protein>
<name>A0ACC2W5Q1_9TREE</name>
<proteinExistence type="predicted"/>
<organism evidence="1 2">
    <name type="scientific">Naganishia cerealis</name>
    <dbReference type="NCBI Taxonomy" id="610337"/>
    <lineage>
        <taxon>Eukaryota</taxon>
        <taxon>Fungi</taxon>
        <taxon>Dikarya</taxon>
        <taxon>Basidiomycota</taxon>
        <taxon>Agaricomycotina</taxon>
        <taxon>Tremellomycetes</taxon>
        <taxon>Filobasidiales</taxon>
        <taxon>Filobasidiaceae</taxon>
        <taxon>Naganishia</taxon>
    </lineage>
</organism>
<evidence type="ECO:0000313" key="1">
    <source>
        <dbReference type="EMBL" id="KAJ9106728.1"/>
    </source>
</evidence>
<accession>A0ACC2W5Q1</accession>
<keyword evidence="2" id="KW-1185">Reference proteome</keyword>
<dbReference type="Proteomes" id="UP001241377">
    <property type="component" value="Unassembled WGS sequence"/>
</dbReference>
<comment type="caution">
    <text evidence="1">The sequence shown here is derived from an EMBL/GenBank/DDBJ whole genome shotgun (WGS) entry which is preliminary data.</text>
</comment>
<reference evidence="1" key="1">
    <citation type="submission" date="2023-04" db="EMBL/GenBank/DDBJ databases">
        <title>Draft Genome sequencing of Naganishia species isolated from polar environments using Oxford Nanopore Technology.</title>
        <authorList>
            <person name="Leo P."/>
            <person name="Venkateswaran K."/>
        </authorList>
    </citation>
    <scope>NUCLEOTIDE SEQUENCE</scope>
    <source>
        <strain evidence="1">MNA-CCFEE 5261</strain>
    </source>
</reference>
<evidence type="ECO:0000313" key="2">
    <source>
        <dbReference type="Proteomes" id="UP001241377"/>
    </source>
</evidence>
<gene>
    <name evidence="1" type="ORF">QFC19_003040</name>
</gene>
<sequence>MSSRYERIGNEAGVSRDDASLRSQRSALASQSHRQNSQLSYADSHELEAAFNDGSDSDSDDGTGAHDRRRLLSGNTGRDGRQLRDENHFQIGDDDSDADDDEQKAAKEVQGVFSDPLRQLGGITIPKLYQISSQVVCLEITTLIGTTAEEMIKTGKFPSDGMESDNGDFDDPTGLLGSTWMGQIPKHTTASGEIAPEFPDFDASEDWRIAHNMTKEEMWNLPSAEQVGEANEWLSFILMTVGWFLLITSVGGFWRVKRFENGLRASQNTEAEDPTNELVNGPTNSDHSTSPRQLAFYTQAFGQAVNGVERVGRNLRNDLMARVRRHGPLATGSSGETSARRDDHVLLFARPSGDIDQDDGVDYPGLAARQGLTPEEWSRQNLYHG</sequence>